<dbReference type="Proteomes" id="UP000217276">
    <property type="component" value="Chromosome"/>
</dbReference>
<dbReference type="InterPro" id="IPR027417">
    <property type="entry name" value="P-loop_NTPase"/>
</dbReference>
<feature type="domain" description="PD-(D/E)XK endonuclease-like" evidence="1">
    <location>
        <begin position="646"/>
        <end position="918"/>
    </location>
</feature>
<dbReference type="InterPro" id="IPR038726">
    <property type="entry name" value="PDDEXK_AddAB-type"/>
</dbReference>
<dbReference type="EMBL" id="CP022384">
    <property type="protein sequence ID" value="ATA82965.1"/>
    <property type="molecule type" value="Genomic_DNA"/>
</dbReference>
<dbReference type="SUPFAM" id="SSF52980">
    <property type="entry name" value="Restriction endonuclease-like"/>
    <property type="match status" value="1"/>
</dbReference>
<evidence type="ECO:0000259" key="1">
    <source>
        <dbReference type="Pfam" id="PF12705"/>
    </source>
</evidence>
<dbReference type="Gene3D" id="3.90.320.10">
    <property type="match status" value="1"/>
</dbReference>
<dbReference type="InterPro" id="IPR011604">
    <property type="entry name" value="PDDEXK-like_dom_sf"/>
</dbReference>
<gene>
    <name evidence="2" type="ORF">CGC53_09420</name>
</gene>
<dbReference type="InterPro" id="IPR011335">
    <property type="entry name" value="Restrct_endonuc-II-like"/>
</dbReference>
<evidence type="ECO:0000313" key="2">
    <source>
        <dbReference type="EMBL" id="ATA82965.1"/>
    </source>
</evidence>
<dbReference type="AlphaFoldDB" id="A0A250FF82"/>
<reference evidence="3" key="1">
    <citation type="submission" date="2017-06" db="EMBL/GenBank/DDBJ databases">
        <title>Capnocytophaga spp. assemblies.</title>
        <authorList>
            <person name="Gulvik C.A."/>
        </authorList>
    </citation>
    <scope>NUCLEOTIDE SEQUENCE [LARGE SCALE GENOMIC DNA]</scope>
    <source>
        <strain evidence="3">H6253</strain>
    </source>
</reference>
<dbReference type="RefSeq" id="WP_095914908.1">
    <property type="nucleotide sequence ID" value="NZ_CP022384.1"/>
</dbReference>
<name>A0A250FF82_9FLAO</name>
<accession>A0A250FF82</accession>
<dbReference type="KEGG" id="clk:CGC53_09420"/>
<sequence>MSYLKEVIADVLENYPNKIDRLIFVTTGKRPALFLKKHFAEQVKHATIAPEFIGIADLFTRISGVQPISTLPLLFEFYNCYTKVHQEQHKDTPDTFEEFLSWGQTALKDFSEIDQYLVNPNKIFPYIHALKEVEHWSGMDERTEMQEKYLAFWRRLGDYYFALNKRLEELGKGYGGYIAKKAVEKLPEYLQTHTDTIHIFVGFNALSEAEQKVIQSILIDIGGEIYWDGDTYFLKNQTHEAGYFLRKYLKNWRYYNTLNHTPKFIGSHYEEEKEFHLTGVPKNVNQAHSVAALLKELPSAELEKTALIIADENLLIPMLQSVQTGTAVNITMGYPLQQTPLNDLFTTYFRLHLSKSFYYKDVLNLLSQPFLHSLLSAEAVTAIATYIKENNLTYLSREKLLENTPKDQQEILNLLFPKGKDKAFITTLIDNAIQLIYQLKSTLDPENAQHILIQEYAYRFYELFNQLSLLQKRYGHIDSVKTLYHFYLDVLQKSTLNFRGEPLEGLQVMGVLESRSLDFENVIITSVNEGVLPLGKSDNSLIPYDVKCELNLPTYRERDAVYSHNFYHILQRAKKAYLFYDTEMNSLKSREKSRFILQLLTEKVPTHKVTHQIKAPEVYATIQSPLSIEKTPEVMERLKEMAEKGLSPSALTTYIRNPLTFYEQYVLQIHEEREVEETIEARTFGEIVHGTLEDLYEIPRSKNKILTEDDIKEMQNKLKRAIEVRFEKEYKNTDFKSGKNWLIFNVIEKYIRSFLSFELSEIKNNCQIKVLLLEEKLTKVPFCSDKLPFPVYFKGIIDRVDLRDDEYYVIDYKTGVVERTDVRLKEWENLTQDIKYGKAFQLLTYAYMLAQQDPKYQEKTMTVANFSFKRMQLGLQPFHTYIDKQENRSIDSDTLTLYKDYTEKLLLEIFDEHTPFKEKTN</sequence>
<proteinExistence type="predicted"/>
<protein>
    <submittedName>
        <fullName evidence="2">Nuclease</fullName>
    </submittedName>
</protein>
<organism evidence="2 3">
    <name type="scientific">Capnocytophaga leadbetteri</name>
    <dbReference type="NCBI Taxonomy" id="327575"/>
    <lineage>
        <taxon>Bacteria</taxon>
        <taxon>Pseudomonadati</taxon>
        <taxon>Bacteroidota</taxon>
        <taxon>Flavobacteriia</taxon>
        <taxon>Flavobacteriales</taxon>
        <taxon>Flavobacteriaceae</taxon>
        <taxon>Capnocytophaga</taxon>
    </lineage>
</organism>
<evidence type="ECO:0000313" key="3">
    <source>
        <dbReference type="Proteomes" id="UP000217276"/>
    </source>
</evidence>
<keyword evidence="3" id="KW-1185">Reference proteome</keyword>
<dbReference type="SUPFAM" id="SSF52540">
    <property type="entry name" value="P-loop containing nucleoside triphosphate hydrolases"/>
    <property type="match status" value="1"/>
</dbReference>
<dbReference type="Pfam" id="PF12705">
    <property type="entry name" value="PDDEXK_1"/>
    <property type="match status" value="1"/>
</dbReference>